<gene>
    <name evidence="1" type="ORF">MF672_046150</name>
</gene>
<comment type="caution">
    <text evidence="1">The sequence shown here is derived from an EMBL/GenBank/DDBJ whole genome shotgun (WGS) entry which is preliminary data.</text>
</comment>
<reference evidence="1 2" key="1">
    <citation type="submission" date="2022-04" db="EMBL/GenBank/DDBJ databases">
        <title>Genome draft of Actinomadura sp. ATCC 31491.</title>
        <authorList>
            <person name="Shi X."/>
            <person name="Du Y."/>
        </authorList>
    </citation>
    <scope>NUCLEOTIDE SEQUENCE [LARGE SCALE GENOMIC DNA]</scope>
    <source>
        <strain evidence="1 2">ATCC 31491</strain>
    </source>
</reference>
<proteinExistence type="predicted"/>
<name>A0ABT0G972_9ACTN</name>
<accession>A0ABT0G972</accession>
<keyword evidence="2" id="KW-1185">Reference proteome</keyword>
<dbReference type="RefSeq" id="WP_242376821.1">
    <property type="nucleotide sequence ID" value="NZ_JAKRKC020000003.1"/>
</dbReference>
<sequence>MKLRVVATAVGAAAVTLLAGSPAVAQAAALKPYDHKDPYRSGCGNSARAVRTAPINSRANGRVGTIKLMWSGKCKTNWTEITTATSASGMISVYRNGASDTFHFKKGNGGRHWGNMLYANNVCAWGSATVQWNGGRGGQNGSGSTGKACG</sequence>
<evidence type="ECO:0000313" key="2">
    <source>
        <dbReference type="Proteomes" id="UP001317259"/>
    </source>
</evidence>
<dbReference type="InterPro" id="IPR021224">
    <property type="entry name" value="DUF2690"/>
</dbReference>
<organism evidence="1 2">
    <name type="scientific">Actinomadura luzonensis</name>
    <dbReference type="NCBI Taxonomy" id="2805427"/>
    <lineage>
        <taxon>Bacteria</taxon>
        <taxon>Bacillati</taxon>
        <taxon>Actinomycetota</taxon>
        <taxon>Actinomycetes</taxon>
        <taxon>Streptosporangiales</taxon>
        <taxon>Thermomonosporaceae</taxon>
        <taxon>Actinomadura</taxon>
    </lineage>
</organism>
<dbReference type="Proteomes" id="UP001317259">
    <property type="component" value="Unassembled WGS sequence"/>
</dbReference>
<evidence type="ECO:0000313" key="1">
    <source>
        <dbReference type="EMBL" id="MCK2221136.1"/>
    </source>
</evidence>
<dbReference type="EMBL" id="JAKRKC020000003">
    <property type="protein sequence ID" value="MCK2221136.1"/>
    <property type="molecule type" value="Genomic_DNA"/>
</dbReference>
<protein>
    <submittedName>
        <fullName evidence="1">YjfA family protein</fullName>
    </submittedName>
</protein>
<dbReference type="Pfam" id="PF10901">
    <property type="entry name" value="DUF2690"/>
    <property type="match status" value="1"/>
</dbReference>